<proteinExistence type="predicted"/>
<evidence type="ECO:0000313" key="2">
    <source>
        <dbReference type="EMBL" id="MDC4240043.1"/>
    </source>
</evidence>
<dbReference type="EMBL" id="JAMRYU010000006">
    <property type="protein sequence ID" value="MDC4240043.1"/>
    <property type="molecule type" value="Genomic_DNA"/>
</dbReference>
<protein>
    <submittedName>
        <fullName evidence="2">Phage tail protein</fullName>
    </submittedName>
</protein>
<comment type="caution">
    <text evidence="2">The sequence shown here is derived from an EMBL/GenBank/DDBJ whole genome shotgun (WGS) entry which is preliminary data.</text>
</comment>
<dbReference type="RefSeq" id="WP_272470225.1">
    <property type="nucleotide sequence ID" value="NZ_JAMRYU010000006.1"/>
</dbReference>
<dbReference type="NCBIfam" id="TIGR01665">
    <property type="entry name" value="put_anti_recept"/>
    <property type="match status" value="1"/>
</dbReference>
<sequence length="783" mass="88977">MGKSIKVGCFSPNVSKRTTLTSNGEFILDDICLYIISNEELATSNYDLEAGFLTDKYGKHKCVVEGAILKVKVQYGYEIFEICKITKDTNQIRVYARQITIEDSSRCHLSDVRPTDLNGQASLEYVLKNTNEYKSNKQYAKDLEVFSDITKFNTAYYQEMNLYQALHDSEQSFKNRWGGEVQRRGYRININKRIGINRGFQVRSSKNLLGFEVETNIDRVCTRIKPQGFDGITITGYVDSPFINNYSRIYTRVIKYEDIKLKDDNNNEGYNTLVEAQAELIRRAKLEFSENHIDEIQAEYRISFVDLSKTEEYKNYAILERAYIGDTVNVYEEKLDININVRVSKIKYDVLREEVIEMELTNSDISKYKVPSIIDIVKAIEQIPSSDSVLAEAKKNATDLINAGMKDSNVIVRKNEILIMDTKDINTATNVWRWNSGGLGFSNTGYYGEFGTAITRDGKIVADFITTGILNANLIKAGIIKGFNNNLIINLDTGEVTFKKGKLEGNNALIDITNGNIYTKSNGNKALEFVKQNINFYDWEGTTRTTPVGFIYSARRNNDANKTGLGISNGVNSFFSINYDESNNSNVNRPYVEFDHYGVTGNTHPITFYDPVKFWQNINLNGAKILGGELSSPNGKSGIYAVEDGIINRGGTTVIGDLSVSGNKNCIQKTNTYGDRLFYSVEDAESYLTDSCTEVMTVSKTEIGTFERVILIDTIFKECVNLYENYIVEIHKTGWGDFRIKEQTNDYFIVESDSEDFTFKYTIKAKRKGYENLRLEKFSEEIK</sequence>
<evidence type="ECO:0000313" key="3">
    <source>
        <dbReference type="Proteomes" id="UP001141183"/>
    </source>
</evidence>
<accession>A0A9X3XJG2</accession>
<gene>
    <name evidence="2" type="ORF">NE398_07690</name>
</gene>
<evidence type="ECO:0000259" key="1">
    <source>
        <dbReference type="Pfam" id="PF06605"/>
    </source>
</evidence>
<name>A0A9X3XJG2_9CLOT</name>
<dbReference type="Proteomes" id="UP001141183">
    <property type="component" value="Unassembled WGS sequence"/>
</dbReference>
<feature type="domain" description="Tail spike" evidence="1">
    <location>
        <begin position="171"/>
        <end position="363"/>
    </location>
</feature>
<dbReference type="InterPro" id="IPR007119">
    <property type="entry name" value="Phage_tail_spike_N"/>
</dbReference>
<dbReference type="Pfam" id="PF06605">
    <property type="entry name" value="Prophage_tail"/>
    <property type="match status" value="1"/>
</dbReference>
<keyword evidence="3" id="KW-1185">Reference proteome</keyword>
<dbReference type="InterPro" id="IPR010572">
    <property type="entry name" value="Tail_dom"/>
</dbReference>
<organism evidence="2 3">
    <name type="scientific">Clostridium tertium</name>
    <dbReference type="NCBI Taxonomy" id="1559"/>
    <lineage>
        <taxon>Bacteria</taxon>
        <taxon>Bacillati</taxon>
        <taxon>Bacillota</taxon>
        <taxon>Clostridia</taxon>
        <taxon>Eubacteriales</taxon>
        <taxon>Clostridiaceae</taxon>
        <taxon>Clostridium</taxon>
    </lineage>
</organism>
<dbReference type="AlphaFoldDB" id="A0A9X3XJG2"/>
<reference evidence="2" key="1">
    <citation type="submission" date="2022-05" db="EMBL/GenBank/DDBJ databases">
        <title>Draft genome sequence of Clostridium tertium strain CP3 isolated from Peru.</title>
        <authorList>
            <person name="Hurtado R."/>
            <person name="Lima L."/>
            <person name="Sousa T."/>
            <person name="Jaiswal A.K."/>
            <person name="Tiwari S."/>
            <person name="Maturrano L."/>
            <person name="Brenig B."/>
            <person name="Azevedo V."/>
        </authorList>
    </citation>
    <scope>NUCLEOTIDE SEQUENCE</scope>
    <source>
        <strain evidence="2">CP3</strain>
    </source>
</reference>